<feature type="transmembrane region" description="Helical" evidence="5">
    <location>
        <begin position="85"/>
        <end position="104"/>
    </location>
</feature>
<evidence type="ECO:0000256" key="4">
    <source>
        <dbReference type="ARBA" id="ARBA00023136"/>
    </source>
</evidence>
<dbReference type="OrthoDB" id="306876at2759"/>
<feature type="transmembrane region" description="Helical" evidence="5">
    <location>
        <begin position="175"/>
        <end position="194"/>
    </location>
</feature>
<feature type="transmembrane region" description="Helical" evidence="5">
    <location>
        <begin position="147"/>
        <end position="169"/>
    </location>
</feature>
<evidence type="ECO:0000256" key="3">
    <source>
        <dbReference type="ARBA" id="ARBA00022989"/>
    </source>
</evidence>
<dbReference type="Proteomes" id="UP000887567">
    <property type="component" value="Unplaced"/>
</dbReference>
<dbReference type="Pfam" id="PF00892">
    <property type="entry name" value="EamA"/>
    <property type="match status" value="2"/>
</dbReference>
<protein>
    <recommendedName>
        <fullName evidence="6">EamA domain-containing protein</fullName>
    </recommendedName>
</protein>
<dbReference type="GO" id="GO:0016020">
    <property type="term" value="C:membrane"/>
    <property type="evidence" value="ECO:0007669"/>
    <property type="project" value="UniProtKB-SubCell"/>
</dbReference>
<evidence type="ECO:0000313" key="7">
    <source>
        <dbReference type="EnsemblMetazoa" id="XP_028518520.1"/>
    </source>
</evidence>
<feature type="transmembrane region" description="Helical" evidence="5">
    <location>
        <begin position="116"/>
        <end position="135"/>
    </location>
</feature>
<accession>A0A913YSR1</accession>
<reference evidence="7" key="1">
    <citation type="submission" date="2022-11" db="UniProtKB">
        <authorList>
            <consortium name="EnsemblMetazoa"/>
        </authorList>
    </citation>
    <scope>IDENTIFICATION</scope>
</reference>
<dbReference type="InterPro" id="IPR037185">
    <property type="entry name" value="EmrE-like"/>
</dbReference>
<dbReference type="OMA" id="TQMALIG"/>
<feature type="transmembrane region" description="Helical" evidence="5">
    <location>
        <begin position="266"/>
        <end position="289"/>
    </location>
</feature>
<evidence type="ECO:0000313" key="8">
    <source>
        <dbReference type="Proteomes" id="UP000887567"/>
    </source>
</evidence>
<keyword evidence="8" id="KW-1185">Reference proteome</keyword>
<keyword evidence="3 5" id="KW-1133">Transmembrane helix</keyword>
<dbReference type="SUPFAM" id="SSF103481">
    <property type="entry name" value="Multidrug resistance efflux transporter EmrE"/>
    <property type="match status" value="2"/>
</dbReference>
<name>A0A913YSR1_EXADI</name>
<feature type="domain" description="EamA" evidence="6">
    <location>
        <begin position="85"/>
        <end position="217"/>
    </location>
</feature>
<proteinExistence type="predicted"/>
<organism evidence="7 8">
    <name type="scientific">Exaiptasia diaphana</name>
    <name type="common">Tropical sea anemone</name>
    <name type="synonym">Aiptasia pulchella</name>
    <dbReference type="NCBI Taxonomy" id="2652724"/>
    <lineage>
        <taxon>Eukaryota</taxon>
        <taxon>Metazoa</taxon>
        <taxon>Cnidaria</taxon>
        <taxon>Anthozoa</taxon>
        <taxon>Hexacorallia</taxon>
        <taxon>Actiniaria</taxon>
        <taxon>Aiptasiidae</taxon>
        <taxon>Exaiptasia</taxon>
    </lineage>
</organism>
<evidence type="ECO:0000259" key="6">
    <source>
        <dbReference type="Pfam" id="PF00892"/>
    </source>
</evidence>
<dbReference type="AlphaFoldDB" id="A0A913YSR1"/>
<feature type="transmembrane region" description="Helical" evidence="5">
    <location>
        <begin position="357"/>
        <end position="378"/>
    </location>
</feature>
<comment type="subcellular location">
    <subcellularLocation>
        <location evidence="1">Membrane</location>
        <topology evidence="1">Multi-pass membrane protein</topology>
    </subcellularLocation>
</comment>
<dbReference type="PANTHER" id="PTHR22911:SF6">
    <property type="entry name" value="SOLUTE CARRIER FAMILY 35 MEMBER G1"/>
    <property type="match status" value="1"/>
</dbReference>
<dbReference type="PANTHER" id="PTHR22911">
    <property type="entry name" value="ACYL-MALONYL CONDENSING ENZYME-RELATED"/>
    <property type="match status" value="1"/>
</dbReference>
<keyword evidence="2 5" id="KW-0812">Transmembrane</keyword>
<feature type="transmembrane region" description="Helical" evidence="5">
    <location>
        <begin position="206"/>
        <end position="224"/>
    </location>
</feature>
<evidence type="ECO:0000256" key="1">
    <source>
        <dbReference type="ARBA" id="ARBA00004141"/>
    </source>
</evidence>
<evidence type="ECO:0000256" key="5">
    <source>
        <dbReference type="SAM" id="Phobius"/>
    </source>
</evidence>
<keyword evidence="4 5" id="KW-0472">Membrane</keyword>
<dbReference type="EnsemblMetazoa" id="XM_028662719.1">
    <property type="protein sequence ID" value="XP_028518520.1"/>
    <property type="gene ID" value="LOC110250811"/>
</dbReference>
<dbReference type="KEGG" id="epa:110250811"/>
<dbReference type="InterPro" id="IPR000620">
    <property type="entry name" value="EamA_dom"/>
</dbReference>
<evidence type="ECO:0000256" key="2">
    <source>
        <dbReference type="ARBA" id="ARBA00022692"/>
    </source>
</evidence>
<feature type="transmembrane region" description="Helical" evidence="5">
    <location>
        <begin position="239"/>
        <end position="259"/>
    </location>
</feature>
<feature type="transmembrane region" description="Helical" evidence="5">
    <location>
        <begin position="332"/>
        <end position="351"/>
    </location>
</feature>
<dbReference type="RefSeq" id="XP_028518520.1">
    <property type="nucleotide sequence ID" value="XM_028662719.1"/>
</dbReference>
<dbReference type="GeneID" id="110250811"/>
<sequence length="386" mass="42373">MCSPFSAQNWRRASAELSSIPLLPIRRHSSPSGGTVNAENTSFDCQSESFRTFTSINGIISLARRQSQDENSLYHKVVFLCKANYGLLLTTMSGVLFALASLFVKFSNTTIPAFEIIFVRLVIQTLFVIPPAIYSRANLFGEKKHRIYLVIFGAINFACISSIYGAFTLLPLGDATVIISTTPVFTAIMAYFVLKEAWHKHDAVSTFFCLAGIVLITRPTFIFGNQSNHPSHVTNAHRLMGYSVALFGAIIQSVTFIVVRGFGNSISFFTSVFYFGWCSAILSGISMFIFQTPVLPDCGPARWYLLSVAIFGVLGSLCLNRGLQMENAAPAALMRNVDILFAFVFDVACFGEQPSPLTVVGALIVCLSTTGAVVLKWYRSRGTIML</sequence>
<feature type="domain" description="EamA" evidence="6">
    <location>
        <begin position="240"/>
        <end position="370"/>
    </location>
</feature>
<feature type="transmembrane region" description="Helical" evidence="5">
    <location>
        <begin position="301"/>
        <end position="320"/>
    </location>
</feature>